<comment type="caution">
    <text evidence="2">The sequence shown here is derived from an EMBL/GenBank/DDBJ whole genome shotgun (WGS) entry which is preliminary data.</text>
</comment>
<gene>
    <name evidence="2" type="ORF">LCGC14_0589710</name>
</gene>
<feature type="compositionally biased region" description="Basic and acidic residues" evidence="1">
    <location>
        <begin position="1"/>
        <end position="10"/>
    </location>
</feature>
<protein>
    <submittedName>
        <fullName evidence="2">Uncharacterized protein</fullName>
    </submittedName>
</protein>
<feature type="region of interest" description="Disordered" evidence="1">
    <location>
        <begin position="1"/>
        <end position="46"/>
    </location>
</feature>
<feature type="compositionally biased region" description="Basic and acidic residues" evidence="1">
    <location>
        <begin position="278"/>
        <end position="287"/>
    </location>
</feature>
<dbReference type="AlphaFoldDB" id="A0A0F9RXQ1"/>
<evidence type="ECO:0000256" key="1">
    <source>
        <dbReference type="SAM" id="MobiDB-lite"/>
    </source>
</evidence>
<dbReference type="EMBL" id="LAZR01000917">
    <property type="protein sequence ID" value="KKN54702.1"/>
    <property type="molecule type" value="Genomic_DNA"/>
</dbReference>
<organism evidence="2">
    <name type="scientific">marine sediment metagenome</name>
    <dbReference type="NCBI Taxonomy" id="412755"/>
    <lineage>
        <taxon>unclassified sequences</taxon>
        <taxon>metagenomes</taxon>
        <taxon>ecological metagenomes</taxon>
    </lineage>
</organism>
<feature type="compositionally biased region" description="Basic and acidic residues" evidence="1">
    <location>
        <begin position="254"/>
        <end position="269"/>
    </location>
</feature>
<evidence type="ECO:0000313" key="2">
    <source>
        <dbReference type="EMBL" id="KKN54702.1"/>
    </source>
</evidence>
<accession>A0A0F9RXQ1</accession>
<proteinExistence type="predicted"/>
<sequence>MSDVEPRDVADDVQEPAGDVVEPSDVQVVDEPASESVPAADEPSGAAISEAILGRAKDYGLSPADLEGFDGPRLERMFSTIDRRIMQPPAGQVQPQVPGAPAPVTPGMAPGVVPGDYTPLKIEFSDELDDSLVGPIKTVVEHLNGQLQEVHAFRRQAQEELRAMNVLREFNDFDGFLTKLGEDWAKDYGVGATVDMDPQSSEFQKRLEVFHGAKSLQADAQRRRQRMSVSTALTRSHHAVHWDRIAEMERTKLDGKIDRRRRGSAERPVKGKQPAMSPREEAIEAWR</sequence>
<name>A0A0F9RXQ1_9ZZZZ</name>
<feature type="region of interest" description="Disordered" evidence="1">
    <location>
        <begin position="254"/>
        <end position="287"/>
    </location>
</feature>
<reference evidence="2" key="1">
    <citation type="journal article" date="2015" name="Nature">
        <title>Complex archaea that bridge the gap between prokaryotes and eukaryotes.</title>
        <authorList>
            <person name="Spang A."/>
            <person name="Saw J.H."/>
            <person name="Jorgensen S.L."/>
            <person name="Zaremba-Niedzwiedzka K."/>
            <person name="Martijn J."/>
            <person name="Lind A.E."/>
            <person name="van Eijk R."/>
            <person name="Schleper C."/>
            <person name="Guy L."/>
            <person name="Ettema T.J."/>
        </authorList>
    </citation>
    <scope>NUCLEOTIDE SEQUENCE</scope>
</reference>